<keyword evidence="3" id="KW-1185">Reference proteome</keyword>
<evidence type="ECO:0000256" key="1">
    <source>
        <dbReference type="SAM" id="SignalP"/>
    </source>
</evidence>
<evidence type="ECO:0000313" key="3">
    <source>
        <dbReference type="Proteomes" id="UP000032142"/>
    </source>
</evidence>
<sequence length="105" mass="11245">MASAGMKTMMIIWCAIMVMSYMVPGVMGTPFDCMSDCTKSCGSGFFCHVKCEFQCIKSNGAGFFHPVIRNKATKNSCGSSASLSALSSPSCLPRGSERKIKPIIN</sequence>
<name>A0A0B0MHC7_GOSAR</name>
<feature type="chain" id="PRO_5002056471" evidence="1">
    <location>
        <begin position="29"/>
        <end position="105"/>
    </location>
</feature>
<keyword evidence="1" id="KW-0732">Signal</keyword>
<protein>
    <submittedName>
        <fullName evidence="2">Cytochrome b-c1 complex subunit 1, mitochondrial</fullName>
    </submittedName>
</protein>
<dbReference type="Proteomes" id="UP000032142">
    <property type="component" value="Unassembled WGS sequence"/>
</dbReference>
<feature type="signal peptide" evidence="1">
    <location>
        <begin position="1"/>
        <end position="28"/>
    </location>
</feature>
<dbReference type="EMBL" id="JRRC01117932">
    <property type="protein sequence ID" value="KHG00200.1"/>
    <property type="molecule type" value="Genomic_DNA"/>
</dbReference>
<dbReference type="AlphaFoldDB" id="A0A0B0MHC7"/>
<reference evidence="3" key="1">
    <citation type="submission" date="2014-09" db="EMBL/GenBank/DDBJ databases">
        <authorList>
            <person name="Mudge J."/>
            <person name="Ramaraj T."/>
            <person name="Lindquist I.E."/>
            <person name="Bharti A.K."/>
            <person name="Sundararajan A."/>
            <person name="Cameron C.T."/>
            <person name="Woodward J.E."/>
            <person name="May G.D."/>
            <person name="Brubaker C."/>
            <person name="Broadhvest J."/>
            <person name="Wilkins T.A."/>
        </authorList>
    </citation>
    <scope>NUCLEOTIDE SEQUENCE</scope>
    <source>
        <strain evidence="3">cv. AKA8401</strain>
    </source>
</reference>
<proteinExistence type="predicted"/>
<comment type="caution">
    <text evidence="2">The sequence shown here is derived from an EMBL/GenBank/DDBJ whole genome shotgun (WGS) entry which is preliminary data.</text>
</comment>
<evidence type="ECO:0000313" key="2">
    <source>
        <dbReference type="EMBL" id="KHG00200.1"/>
    </source>
</evidence>
<gene>
    <name evidence="2" type="ORF">F383_18806</name>
</gene>
<accession>A0A0B0MHC7</accession>
<organism evidence="2 3">
    <name type="scientific">Gossypium arboreum</name>
    <name type="common">Tree cotton</name>
    <name type="synonym">Gossypium nanking</name>
    <dbReference type="NCBI Taxonomy" id="29729"/>
    <lineage>
        <taxon>Eukaryota</taxon>
        <taxon>Viridiplantae</taxon>
        <taxon>Streptophyta</taxon>
        <taxon>Embryophyta</taxon>
        <taxon>Tracheophyta</taxon>
        <taxon>Spermatophyta</taxon>
        <taxon>Magnoliopsida</taxon>
        <taxon>eudicotyledons</taxon>
        <taxon>Gunneridae</taxon>
        <taxon>Pentapetalae</taxon>
        <taxon>rosids</taxon>
        <taxon>malvids</taxon>
        <taxon>Malvales</taxon>
        <taxon>Malvaceae</taxon>
        <taxon>Malvoideae</taxon>
        <taxon>Gossypium</taxon>
    </lineage>
</organism>